<organism evidence="1 2">
    <name type="scientific">Catharanthus roseus</name>
    <name type="common">Madagascar periwinkle</name>
    <name type="synonym">Vinca rosea</name>
    <dbReference type="NCBI Taxonomy" id="4058"/>
    <lineage>
        <taxon>Eukaryota</taxon>
        <taxon>Viridiplantae</taxon>
        <taxon>Streptophyta</taxon>
        <taxon>Embryophyta</taxon>
        <taxon>Tracheophyta</taxon>
        <taxon>Spermatophyta</taxon>
        <taxon>Magnoliopsida</taxon>
        <taxon>eudicotyledons</taxon>
        <taxon>Gunneridae</taxon>
        <taxon>Pentapetalae</taxon>
        <taxon>asterids</taxon>
        <taxon>lamiids</taxon>
        <taxon>Gentianales</taxon>
        <taxon>Apocynaceae</taxon>
        <taxon>Rauvolfioideae</taxon>
        <taxon>Vinceae</taxon>
        <taxon>Catharanthinae</taxon>
        <taxon>Catharanthus</taxon>
    </lineage>
</organism>
<evidence type="ECO:0000313" key="1">
    <source>
        <dbReference type="EMBL" id="KAI5655914.1"/>
    </source>
</evidence>
<accession>A0ACC0A532</accession>
<dbReference type="EMBL" id="CM044706">
    <property type="protein sequence ID" value="KAI5655914.1"/>
    <property type="molecule type" value="Genomic_DNA"/>
</dbReference>
<keyword evidence="2" id="KW-1185">Reference proteome</keyword>
<comment type="caution">
    <text evidence="1">The sequence shown here is derived from an EMBL/GenBank/DDBJ whole genome shotgun (WGS) entry which is preliminary data.</text>
</comment>
<dbReference type="Proteomes" id="UP001060085">
    <property type="component" value="Linkage Group LG06"/>
</dbReference>
<proteinExistence type="predicted"/>
<evidence type="ECO:0000313" key="2">
    <source>
        <dbReference type="Proteomes" id="UP001060085"/>
    </source>
</evidence>
<name>A0ACC0A532_CATRO</name>
<sequence length="242" mass="27797">MDISSWVFDLRPMGHREISGESLSSISKLYGVPLSDIAAANEEMVGIGLVFEGQQLNIPSSITSRMQKKGRREMIQPLESSFQRASSFGLYRRFLNLKNSTLPSFPCLYHQPQQSCKCDYQAKTTGYFLLLVPLIAFCIRCIMGALNNRFGGKLDHNSANESERHQNKSKKMRWETALLDLRDPDESDTNPRLDFDHFIEDEDHIDSNDLSHNYSKLEEDYQKFLSECGMSKWGYWRGGFSK</sequence>
<gene>
    <name evidence="1" type="ORF">M9H77_24707</name>
</gene>
<protein>
    <submittedName>
        <fullName evidence="1">Uncharacterized protein</fullName>
    </submittedName>
</protein>
<reference evidence="2" key="1">
    <citation type="journal article" date="2023" name="Nat. Plants">
        <title>Single-cell RNA sequencing provides a high-resolution roadmap for understanding the multicellular compartmentation of specialized metabolism.</title>
        <authorList>
            <person name="Sun S."/>
            <person name="Shen X."/>
            <person name="Li Y."/>
            <person name="Li Y."/>
            <person name="Wang S."/>
            <person name="Li R."/>
            <person name="Zhang H."/>
            <person name="Shen G."/>
            <person name="Guo B."/>
            <person name="Wei J."/>
            <person name="Xu J."/>
            <person name="St-Pierre B."/>
            <person name="Chen S."/>
            <person name="Sun C."/>
        </authorList>
    </citation>
    <scope>NUCLEOTIDE SEQUENCE [LARGE SCALE GENOMIC DNA]</scope>
</reference>